<protein>
    <submittedName>
        <fullName evidence="2">Uncharacterized protein</fullName>
    </submittedName>
</protein>
<name>A0A2I0HRA1_PUNGR</name>
<dbReference type="AlphaFoldDB" id="A0A2I0HRA1"/>
<accession>A0A2I0HRA1</accession>
<comment type="caution">
    <text evidence="2">The sequence shown here is derived from an EMBL/GenBank/DDBJ whole genome shotgun (WGS) entry which is preliminary data.</text>
</comment>
<gene>
    <name evidence="2" type="ORF">CRG98_045344</name>
</gene>
<dbReference type="EMBL" id="PGOL01006026">
    <property type="protein sequence ID" value="PKI34245.1"/>
    <property type="molecule type" value="Genomic_DNA"/>
</dbReference>
<proteinExistence type="predicted"/>
<keyword evidence="1" id="KW-1133">Transmembrane helix</keyword>
<organism evidence="2 3">
    <name type="scientific">Punica granatum</name>
    <name type="common">Pomegranate</name>
    <dbReference type="NCBI Taxonomy" id="22663"/>
    <lineage>
        <taxon>Eukaryota</taxon>
        <taxon>Viridiplantae</taxon>
        <taxon>Streptophyta</taxon>
        <taxon>Embryophyta</taxon>
        <taxon>Tracheophyta</taxon>
        <taxon>Spermatophyta</taxon>
        <taxon>Magnoliopsida</taxon>
        <taxon>eudicotyledons</taxon>
        <taxon>Gunneridae</taxon>
        <taxon>Pentapetalae</taxon>
        <taxon>rosids</taxon>
        <taxon>malvids</taxon>
        <taxon>Myrtales</taxon>
        <taxon>Lythraceae</taxon>
        <taxon>Punica</taxon>
    </lineage>
</organism>
<evidence type="ECO:0000313" key="3">
    <source>
        <dbReference type="Proteomes" id="UP000233551"/>
    </source>
</evidence>
<keyword evidence="1" id="KW-0812">Transmembrane</keyword>
<evidence type="ECO:0000256" key="1">
    <source>
        <dbReference type="SAM" id="Phobius"/>
    </source>
</evidence>
<reference evidence="2 3" key="1">
    <citation type="submission" date="2017-11" db="EMBL/GenBank/DDBJ databases">
        <title>De-novo sequencing of pomegranate (Punica granatum L.) genome.</title>
        <authorList>
            <person name="Akparov Z."/>
            <person name="Amiraslanov A."/>
            <person name="Hajiyeva S."/>
            <person name="Abbasov M."/>
            <person name="Kaur K."/>
            <person name="Hamwieh A."/>
            <person name="Solovyev V."/>
            <person name="Salamov A."/>
            <person name="Braich B."/>
            <person name="Kosarev P."/>
            <person name="Mahmoud A."/>
            <person name="Hajiyev E."/>
            <person name="Babayeva S."/>
            <person name="Izzatullayeva V."/>
            <person name="Mammadov A."/>
            <person name="Mammadov A."/>
            <person name="Sharifova S."/>
            <person name="Ojaghi J."/>
            <person name="Eynullazada K."/>
            <person name="Bayramov B."/>
            <person name="Abdulazimova A."/>
            <person name="Shahmuradov I."/>
        </authorList>
    </citation>
    <scope>NUCLEOTIDE SEQUENCE [LARGE SCALE GENOMIC DNA]</scope>
    <source>
        <strain evidence="3">cv. AG2017</strain>
        <tissue evidence="2">Leaf</tissue>
    </source>
</reference>
<keyword evidence="3" id="KW-1185">Reference proteome</keyword>
<evidence type="ECO:0000313" key="2">
    <source>
        <dbReference type="EMBL" id="PKI34245.1"/>
    </source>
</evidence>
<dbReference type="Proteomes" id="UP000233551">
    <property type="component" value="Unassembled WGS sequence"/>
</dbReference>
<sequence>MEEVKVEEIEDWEECWSSVAVVVVVVIAFAPILWCKRARSHVPNGEIDALELPVVIAGLIVIT</sequence>
<keyword evidence="1" id="KW-0472">Membrane</keyword>
<feature type="transmembrane region" description="Helical" evidence="1">
    <location>
        <begin position="16"/>
        <end position="35"/>
    </location>
</feature>